<proteinExistence type="predicted"/>
<sequence>MKGILPGLIQDGLRLSLRLFQQALCLPLGALQRFLPGLGAAALQLLPQGERIPLLIQSAQQPGVGRHKGDVLSFDPKGGHRFHPLSTR</sequence>
<accession>A0A644ZB83</accession>
<comment type="caution">
    <text evidence="1">The sequence shown here is derived from an EMBL/GenBank/DDBJ whole genome shotgun (WGS) entry which is preliminary data.</text>
</comment>
<gene>
    <name evidence="1" type="ORF">SDC9_84777</name>
</gene>
<evidence type="ECO:0000313" key="1">
    <source>
        <dbReference type="EMBL" id="MPM38150.1"/>
    </source>
</evidence>
<dbReference type="EMBL" id="VSSQ01008188">
    <property type="protein sequence ID" value="MPM38150.1"/>
    <property type="molecule type" value="Genomic_DNA"/>
</dbReference>
<reference evidence="1" key="1">
    <citation type="submission" date="2019-08" db="EMBL/GenBank/DDBJ databases">
        <authorList>
            <person name="Kucharzyk K."/>
            <person name="Murdoch R.W."/>
            <person name="Higgins S."/>
            <person name="Loffler F."/>
        </authorList>
    </citation>
    <scope>NUCLEOTIDE SEQUENCE</scope>
</reference>
<name>A0A644ZB83_9ZZZZ</name>
<dbReference type="AlphaFoldDB" id="A0A644ZB83"/>
<organism evidence="1">
    <name type="scientific">bioreactor metagenome</name>
    <dbReference type="NCBI Taxonomy" id="1076179"/>
    <lineage>
        <taxon>unclassified sequences</taxon>
        <taxon>metagenomes</taxon>
        <taxon>ecological metagenomes</taxon>
    </lineage>
</organism>
<protein>
    <submittedName>
        <fullName evidence="1">Uncharacterized protein</fullName>
    </submittedName>
</protein>